<accession>A0A0V1BQY3</accession>
<name>A0A0V1BQY3_TRISP</name>
<protein>
    <submittedName>
        <fullName evidence="1">Uncharacterized protein</fullName>
    </submittedName>
</protein>
<evidence type="ECO:0000313" key="2">
    <source>
        <dbReference type="Proteomes" id="UP000054776"/>
    </source>
</evidence>
<dbReference type="InParanoid" id="A0A0V1BQY3"/>
<dbReference type="EMBL" id="JYDH01000019">
    <property type="protein sequence ID" value="KRY39311.1"/>
    <property type="molecule type" value="Genomic_DNA"/>
</dbReference>
<keyword evidence="2" id="KW-1185">Reference proteome</keyword>
<gene>
    <name evidence="1" type="ORF">T01_15154</name>
</gene>
<reference evidence="1 2" key="1">
    <citation type="submission" date="2015-01" db="EMBL/GenBank/DDBJ databases">
        <title>Evolution of Trichinella species and genotypes.</title>
        <authorList>
            <person name="Korhonen P.K."/>
            <person name="Edoardo P."/>
            <person name="Giuseppe L.R."/>
            <person name="Gasser R.B."/>
        </authorList>
    </citation>
    <scope>NUCLEOTIDE SEQUENCE [LARGE SCALE GENOMIC DNA]</scope>
    <source>
        <strain evidence="1">ISS3</strain>
    </source>
</reference>
<dbReference type="Proteomes" id="UP000054776">
    <property type="component" value="Unassembled WGS sequence"/>
</dbReference>
<comment type="caution">
    <text evidence="1">The sequence shown here is derived from an EMBL/GenBank/DDBJ whole genome shotgun (WGS) entry which is preliminary data.</text>
</comment>
<sequence length="151" mass="16951">MVFLRNASGNGNENHEMSFAKKLFSFSANLYTNVCLERSVFSYSALLSFVSLLTSYYWNKSAYTSVISQVSIQISDLDGITCTLPQALPEAMPQGIKKFAYSPRLRLRHFIAQYLPSGSYAWGYASGNFSKILKFLKYSPRLCPQATPQGK</sequence>
<dbReference type="AlphaFoldDB" id="A0A0V1BQY3"/>
<organism evidence="1 2">
    <name type="scientific">Trichinella spiralis</name>
    <name type="common">Trichina worm</name>
    <dbReference type="NCBI Taxonomy" id="6334"/>
    <lineage>
        <taxon>Eukaryota</taxon>
        <taxon>Metazoa</taxon>
        <taxon>Ecdysozoa</taxon>
        <taxon>Nematoda</taxon>
        <taxon>Enoplea</taxon>
        <taxon>Dorylaimia</taxon>
        <taxon>Trichinellida</taxon>
        <taxon>Trichinellidae</taxon>
        <taxon>Trichinella</taxon>
    </lineage>
</organism>
<proteinExistence type="predicted"/>
<evidence type="ECO:0000313" key="1">
    <source>
        <dbReference type="EMBL" id="KRY39311.1"/>
    </source>
</evidence>